<feature type="region of interest" description="Disordered" evidence="1">
    <location>
        <begin position="322"/>
        <end position="344"/>
    </location>
</feature>
<reference evidence="2 3" key="1">
    <citation type="journal article" date="2010" name="Science">
        <title>Genomic analysis of organismal complexity in the multicellular green alga Volvox carteri.</title>
        <authorList>
            <person name="Prochnik S.E."/>
            <person name="Umen J."/>
            <person name="Nedelcu A.M."/>
            <person name="Hallmann A."/>
            <person name="Miller S.M."/>
            <person name="Nishii I."/>
            <person name="Ferris P."/>
            <person name="Kuo A."/>
            <person name="Mitros T."/>
            <person name="Fritz-Laylin L.K."/>
            <person name="Hellsten U."/>
            <person name="Chapman J."/>
            <person name="Simakov O."/>
            <person name="Rensing S.A."/>
            <person name="Terry A."/>
            <person name="Pangilinan J."/>
            <person name="Kapitonov V."/>
            <person name="Jurka J."/>
            <person name="Salamov A."/>
            <person name="Shapiro H."/>
            <person name="Schmutz J."/>
            <person name="Grimwood J."/>
            <person name="Lindquist E."/>
            <person name="Lucas S."/>
            <person name="Grigoriev I.V."/>
            <person name="Schmitt R."/>
            <person name="Kirk D."/>
            <person name="Rokhsar D.S."/>
        </authorList>
    </citation>
    <scope>NUCLEOTIDE SEQUENCE [LARGE SCALE GENOMIC DNA]</scope>
    <source>
        <strain evidence="3">f. Nagariensis / Eve</strain>
    </source>
</reference>
<gene>
    <name evidence="2" type="ORF">VOLCADRAFT_97138</name>
</gene>
<evidence type="ECO:0000313" key="2">
    <source>
        <dbReference type="EMBL" id="EFJ42756.1"/>
    </source>
</evidence>
<dbReference type="GeneID" id="9618969"/>
<proteinExistence type="predicted"/>
<dbReference type="AlphaFoldDB" id="D8UBZ5"/>
<evidence type="ECO:0000313" key="3">
    <source>
        <dbReference type="Proteomes" id="UP000001058"/>
    </source>
</evidence>
<dbReference type="RefSeq" id="XP_002956217.1">
    <property type="nucleotide sequence ID" value="XM_002956171.1"/>
</dbReference>
<dbReference type="Proteomes" id="UP000001058">
    <property type="component" value="Unassembled WGS sequence"/>
</dbReference>
<organism evidence="3">
    <name type="scientific">Volvox carteri f. nagariensis</name>
    <dbReference type="NCBI Taxonomy" id="3068"/>
    <lineage>
        <taxon>Eukaryota</taxon>
        <taxon>Viridiplantae</taxon>
        <taxon>Chlorophyta</taxon>
        <taxon>core chlorophytes</taxon>
        <taxon>Chlorophyceae</taxon>
        <taxon>CS clade</taxon>
        <taxon>Chlamydomonadales</taxon>
        <taxon>Volvocaceae</taxon>
        <taxon>Volvox</taxon>
    </lineage>
</organism>
<sequence>MRDVDTVSGLPARCNIWTRYKEEAKAAFEFDFSRLSSEELYRSFNKGKDSEGELGCRAVDSSSAAGLHMQADQAARPCTESCVVVKQGLCDMPAQPYAATAPSGELLCTTQVQHRHHHPEVSSHPVVITYPIDVPEFEEESEEKGGNQFMVARRGLVAAFQLLGRREREEQDGEEDEGGEEVEKTGVLVKTMTEAEAEVEPVRFLDGETVVTVTKATSLMKTGAAVTVTGPAVVVVEAAAPDVGQRETKALAEVAAAKPGNDDDCWTEPLVRQRQAIHPFPLSSILSNSTLEDSTSSFLRRCPNSAGSYTRTHARTHTCAALHDDDEQPETEPGTPHLDPTSRRLPMSSTFAIARDDLGFTAHKAWPSKRLPPCFDFDMRSRTGPYFIV</sequence>
<feature type="compositionally biased region" description="Acidic residues" evidence="1">
    <location>
        <begin position="170"/>
        <end position="180"/>
    </location>
</feature>
<feature type="region of interest" description="Disordered" evidence="1">
    <location>
        <begin position="164"/>
        <end position="183"/>
    </location>
</feature>
<dbReference type="KEGG" id="vcn:VOLCADRAFT_97138"/>
<dbReference type="InParanoid" id="D8UBZ5"/>
<evidence type="ECO:0000256" key="1">
    <source>
        <dbReference type="SAM" id="MobiDB-lite"/>
    </source>
</evidence>
<dbReference type="EMBL" id="GL378379">
    <property type="protein sequence ID" value="EFJ42756.1"/>
    <property type="molecule type" value="Genomic_DNA"/>
</dbReference>
<keyword evidence="3" id="KW-1185">Reference proteome</keyword>
<accession>D8UBZ5</accession>
<protein>
    <submittedName>
        <fullName evidence="2">Uncharacterized protein</fullName>
    </submittedName>
</protein>
<name>D8UBZ5_VOLCA</name>